<dbReference type="PANTHER" id="PTHR30290">
    <property type="entry name" value="PERIPLASMIC BINDING COMPONENT OF ABC TRANSPORTER"/>
    <property type="match status" value="1"/>
</dbReference>
<dbReference type="GO" id="GO:0015833">
    <property type="term" value="P:peptide transport"/>
    <property type="evidence" value="ECO:0007669"/>
    <property type="project" value="TreeGrafter"/>
</dbReference>
<dbReference type="STRING" id="1673428.CPM_1656"/>
<dbReference type="GO" id="GO:1904680">
    <property type="term" value="F:peptide transmembrane transporter activity"/>
    <property type="evidence" value="ECO:0007669"/>
    <property type="project" value="TreeGrafter"/>
</dbReference>
<comment type="similarity">
    <text evidence="1">Belongs to the bacterial solute-binding protein 5 family.</text>
</comment>
<accession>A0A1R4A907</accession>
<evidence type="ECO:0000256" key="2">
    <source>
        <dbReference type="ARBA" id="ARBA00022448"/>
    </source>
</evidence>
<reference evidence="7" key="1">
    <citation type="submission" date="2016-06" db="EMBL/GenBank/DDBJ databases">
        <authorList>
            <person name="Toshchakov V.S."/>
        </authorList>
    </citation>
    <scope>NUCLEOTIDE SEQUENCE [LARGE SCALE GENOMIC DNA]</scope>
    <source>
        <strain>PM4 (JCM 30641</strain>
        <strain evidence="7">\VKM B-2940)</strain>
    </source>
</reference>
<organism evidence="6 7">
    <name type="scientific">Cuniculiplasma divulgatum</name>
    <dbReference type="NCBI Taxonomy" id="1673428"/>
    <lineage>
        <taxon>Archaea</taxon>
        <taxon>Methanobacteriati</taxon>
        <taxon>Thermoplasmatota</taxon>
        <taxon>Thermoplasmata</taxon>
        <taxon>Thermoplasmatales</taxon>
        <taxon>Cuniculiplasmataceae</taxon>
        <taxon>Cuniculiplasma</taxon>
    </lineage>
</organism>
<name>A0A1R4A907_9ARCH</name>
<dbReference type="EMBL" id="LT719092">
    <property type="protein sequence ID" value="SJK85442.1"/>
    <property type="molecule type" value="Genomic_DNA"/>
</dbReference>
<dbReference type="Gene3D" id="3.10.105.10">
    <property type="entry name" value="Dipeptide-binding Protein, Domain 3"/>
    <property type="match status" value="1"/>
</dbReference>
<dbReference type="KEGG" id="cdiv:CPM_1656"/>
<protein>
    <submittedName>
        <fullName evidence="6">Membrane-anchored cell surface protein</fullName>
    </submittedName>
</protein>
<evidence type="ECO:0000259" key="5">
    <source>
        <dbReference type="Pfam" id="PF00496"/>
    </source>
</evidence>
<dbReference type="InterPro" id="IPR039424">
    <property type="entry name" value="SBP_5"/>
</dbReference>
<keyword evidence="4" id="KW-0472">Membrane</keyword>
<feature type="domain" description="Solute-binding protein family 5" evidence="5">
    <location>
        <begin position="178"/>
        <end position="639"/>
    </location>
</feature>
<dbReference type="Pfam" id="PF00496">
    <property type="entry name" value="SBP_bac_5"/>
    <property type="match status" value="1"/>
</dbReference>
<dbReference type="SUPFAM" id="SSF53850">
    <property type="entry name" value="Periplasmic binding protein-like II"/>
    <property type="match status" value="1"/>
</dbReference>
<keyword evidence="3" id="KW-0732">Signal</keyword>
<evidence type="ECO:0000256" key="3">
    <source>
        <dbReference type="ARBA" id="ARBA00022729"/>
    </source>
</evidence>
<keyword evidence="2" id="KW-0813">Transport</keyword>
<dbReference type="InterPro" id="IPR000914">
    <property type="entry name" value="SBP_5_dom"/>
</dbReference>
<proteinExistence type="inferred from homology"/>
<dbReference type="Proteomes" id="UP000187822">
    <property type="component" value="Chromosome I"/>
</dbReference>
<sequence length="1167" mass="127868">MILEIYPINSGFILSAFKYFYIDNKKICVTVKLRKGIVYYYLTFCVTKKIIKMFINKESDSRRMINKKIVLSVFMVLLMVGSAFFVFGTNLPTNVSSTNTDISQSSYLNAQPDSSSSTAWQMPTTTMEEPGYTNGTFTCGIDCDIGDLNTFTGTCFGELFIYKLIYGSLYKTMPDGQIEPWLATNYTLTHVTSNNKTFDIETGKMMNYSYVYTIHLRPYVQWTDWSKANASQTYTFSNKVDYRNSTGVPFTHTYTSYAPTVMKKYYRQSADVVLSWRLEAALGGWPGVVNVIPNGNLSVKVFVPKPTLLIQSSSLQSYILPYTIWVHHDFTSRKGLFNYTPGISPGNGYDGWNLGWNTATGSAPGLVGDGPFMVVNGYGMPQGGIVPNQYDKFYVNPHFFAQYANASSGLRQYSPKIYEFYQPYYSSQSSMVAAFTKGQLDLLPVTPSFLSLAKGTPGAYIYVKPSQLFCEVRMNENETPLNITTFRQALSYATPYQTIDGTVYDGLLTPSSNTVPPCNVLWYNSSSPQYVYNIQKAKSMISTIPGMVNNSGSLTYDGKKVTIELQIAPGSETPCAAEIADEMSTSFAALGITTVIKEEAYTTMFANIYNTVTGKGNFYQMAEYGQGTESGDPADLCAYFINDAPAYFSLGCTLGPYTSLNYNGKHLSGQQVTTLLTNLSNELLQSDSYQQAIHISKEIQTLIIEEATLINLGYTTTMDAFQTNQFSNFTTENSNSLFSLYFTLMEVYKAKTTTSISYKYNMQVQEKLSGALVEKQGDSGSITYTVLNKTTGLPVQGATVGISVSSIAKGLINTTSNQLTTNSAGQATWKYQVFSHLNLLLETFSSRGQIINLPNEEVNISATVNPPSKDIHTITTSTYLNIELINTNEKNNLKVTSTYSGKTHLYAGNSGKYMYTVTNNTGTKVRDANITVVMSGIPGSIKSSAFTFNTSTGNSANFTFTIPKSLSNLMTTYGSSGNPMFLYYQDINITAVASVGNQNQTGAGYAYNNVFVINPSLVMSYSLGSTNYTSGQTGEITFTVTENGTAVSGAYVNVTSTDLNGVTVNKSKLDMITNSAGVAVLSFKVGNATSGNGIYEKVNESIVAEASTSGNSLLPAISYVNFTVSEKVVKPSSSNYTYEIIAIIAVVIVIVAMAGVYIIRKPKTPKN</sequence>
<evidence type="ECO:0000256" key="1">
    <source>
        <dbReference type="ARBA" id="ARBA00005695"/>
    </source>
</evidence>
<evidence type="ECO:0000256" key="4">
    <source>
        <dbReference type="SAM" id="Phobius"/>
    </source>
</evidence>
<dbReference type="AlphaFoldDB" id="A0A1R4A907"/>
<gene>
    <name evidence="6" type="ORF">CPM_1656</name>
</gene>
<keyword evidence="4" id="KW-1133">Transmembrane helix</keyword>
<evidence type="ECO:0000313" key="7">
    <source>
        <dbReference type="Proteomes" id="UP000187822"/>
    </source>
</evidence>
<keyword evidence="7" id="KW-1185">Reference proteome</keyword>
<feature type="transmembrane region" description="Helical" evidence="4">
    <location>
        <begin position="1136"/>
        <end position="1159"/>
    </location>
</feature>
<keyword evidence="4" id="KW-0812">Transmembrane</keyword>
<dbReference type="Gene3D" id="3.40.190.10">
    <property type="entry name" value="Periplasmic binding protein-like II"/>
    <property type="match status" value="1"/>
</dbReference>
<evidence type="ECO:0000313" key="6">
    <source>
        <dbReference type="EMBL" id="SJK85442.1"/>
    </source>
</evidence>
<feature type="transmembrane region" description="Helical" evidence="4">
    <location>
        <begin position="69"/>
        <end position="88"/>
    </location>
</feature>
<dbReference type="PANTHER" id="PTHR30290:SF9">
    <property type="entry name" value="OLIGOPEPTIDE-BINDING PROTEIN APPA"/>
    <property type="match status" value="1"/>
</dbReference>